<sequence>MERERERKKGVVGGTIQLRKEDLGK</sequence>
<name>A0A0A9C4Z0_ARUDO</name>
<evidence type="ECO:0000313" key="2">
    <source>
        <dbReference type="EMBL" id="JAD71384.1"/>
    </source>
</evidence>
<accession>A0A0A9C4Z0</accession>
<evidence type="ECO:0000256" key="1">
    <source>
        <dbReference type="SAM" id="MobiDB-lite"/>
    </source>
</evidence>
<feature type="region of interest" description="Disordered" evidence="1">
    <location>
        <begin position="1"/>
        <end position="25"/>
    </location>
</feature>
<proteinExistence type="predicted"/>
<dbReference type="EMBL" id="GBRH01226511">
    <property type="protein sequence ID" value="JAD71384.1"/>
    <property type="molecule type" value="Transcribed_RNA"/>
</dbReference>
<protein>
    <submittedName>
        <fullName evidence="2">Uncharacterized protein</fullName>
    </submittedName>
</protein>
<organism evidence="2">
    <name type="scientific">Arundo donax</name>
    <name type="common">Giant reed</name>
    <name type="synonym">Donax arundinaceus</name>
    <dbReference type="NCBI Taxonomy" id="35708"/>
    <lineage>
        <taxon>Eukaryota</taxon>
        <taxon>Viridiplantae</taxon>
        <taxon>Streptophyta</taxon>
        <taxon>Embryophyta</taxon>
        <taxon>Tracheophyta</taxon>
        <taxon>Spermatophyta</taxon>
        <taxon>Magnoliopsida</taxon>
        <taxon>Liliopsida</taxon>
        <taxon>Poales</taxon>
        <taxon>Poaceae</taxon>
        <taxon>PACMAD clade</taxon>
        <taxon>Arundinoideae</taxon>
        <taxon>Arundineae</taxon>
        <taxon>Arundo</taxon>
    </lineage>
</organism>
<reference evidence="2" key="1">
    <citation type="submission" date="2014-09" db="EMBL/GenBank/DDBJ databases">
        <authorList>
            <person name="Magalhaes I.L.F."/>
            <person name="Oliveira U."/>
            <person name="Santos F.R."/>
            <person name="Vidigal T.H.D.A."/>
            <person name="Brescovit A.D."/>
            <person name="Santos A.J."/>
        </authorList>
    </citation>
    <scope>NUCLEOTIDE SEQUENCE</scope>
    <source>
        <tissue evidence="2">Shoot tissue taken approximately 20 cm above the soil surface</tissue>
    </source>
</reference>
<dbReference type="AlphaFoldDB" id="A0A0A9C4Z0"/>
<reference evidence="2" key="2">
    <citation type="journal article" date="2015" name="Data Brief">
        <title>Shoot transcriptome of the giant reed, Arundo donax.</title>
        <authorList>
            <person name="Barrero R.A."/>
            <person name="Guerrero F.D."/>
            <person name="Moolhuijzen P."/>
            <person name="Goolsby J.A."/>
            <person name="Tidwell J."/>
            <person name="Bellgard S.E."/>
            <person name="Bellgard M.I."/>
        </authorList>
    </citation>
    <scope>NUCLEOTIDE SEQUENCE</scope>
    <source>
        <tissue evidence="2">Shoot tissue taken approximately 20 cm above the soil surface</tissue>
    </source>
</reference>